<gene>
    <name evidence="8" type="primary">atpH</name>
    <name evidence="9" type="ORF">H9645_12535</name>
</gene>
<dbReference type="Gene3D" id="1.10.520.20">
    <property type="entry name" value="N-terminal domain of the delta subunit of the F1F0-ATP synthase"/>
    <property type="match status" value="1"/>
</dbReference>
<reference evidence="9 10" key="1">
    <citation type="submission" date="2020-08" db="EMBL/GenBank/DDBJ databases">
        <title>A Genomic Blueprint of the Chicken Gut Microbiome.</title>
        <authorList>
            <person name="Gilroy R."/>
            <person name="Ravi A."/>
            <person name="Getino M."/>
            <person name="Pursley I."/>
            <person name="Horton D.L."/>
            <person name="Alikhan N.-F."/>
            <person name="Baker D."/>
            <person name="Gharbi K."/>
            <person name="Hall N."/>
            <person name="Watson M."/>
            <person name="Adriaenssens E.M."/>
            <person name="Foster-Nyarko E."/>
            <person name="Jarju S."/>
            <person name="Secka A."/>
            <person name="Antonio M."/>
            <person name="Oren A."/>
            <person name="Chaudhuri R."/>
            <person name="La Ragione R.M."/>
            <person name="Hildebrand F."/>
            <person name="Pallen M.J."/>
        </authorList>
    </citation>
    <scope>NUCLEOTIDE SEQUENCE [LARGE SCALE GENOMIC DNA]</scope>
    <source>
        <strain evidence="9 10">Sa2BVA3</strain>
    </source>
</reference>
<keyword evidence="5 8" id="KW-0472">Membrane</keyword>
<evidence type="ECO:0000256" key="7">
    <source>
        <dbReference type="ARBA" id="ARBA00023310"/>
    </source>
</evidence>
<evidence type="ECO:0000256" key="3">
    <source>
        <dbReference type="ARBA" id="ARBA00022781"/>
    </source>
</evidence>
<evidence type="ECO:0000256" key="1">
    <source>
        <dbReference type="ARBA" id="ARBA00004370"/>
    </source>
</evidence>
<keyword evidence="2 8" id="KW-0813">Transport</keyword>
<dbReference type="PANTHER" id="PTHR11910">
    <property type="entry name" value="ATP SYNTHASE DELTA CHAIN"/>
    <property type="match status" value="1"/>
</dbReference>
<keyword evidence="3 8" id="KW-0375">Hydrogen ion transport</keyword>
<dbReference type="SUPFAM" id="SSF47928">
    <property type="entry name" value="N-terminal domain of the delta subunit of the F1F0-ATP synthase"/>
    <property type="match status" value="1"/>
</dbReference>
<dbReference type="NCBIfam" id="NF004402">
    <property type="entry name" value="PRK05758.2-2"/>
    <property type="match status" value="1"/>
</dbReference>
<comment type="function">
    <text evidence="8">F(1)F(0) ATP synthase produces ATP from ADP in the presence of a proton or sodium gradient. F-type ATPases consist of two structural domains, F(1) containing the extramembraneous catalytic core and F(0) containing the membrane proton channel, linked together by a central stalk and a peripheral stalk. During catalysis, ATP synthesis in the catalytic domain of F(1) is coupled via a rotary mechanism of the central stalk subunits to proton translocation.</text>
</comment>
<evidence type="ECO:0000313" key="10">
    <source>
        <dbReference type="Proteomes" id="UP000647183"/>
    </source>
</evidence>
<evidence type="ECO:0000256" key="4">
    <source>
        <dbReference type="ARBA" id="ARBA00023065"/>
    </source>
</evidence>
<comment type="function">
    <text evidence="8">This protein is part of the stalk that links CF(0) to CF(1). It either transmits conformational changes from CF(0) to CF(1) or is implicated in proton conduction.</text>
</comment>
<keyword evidence="7 8" id="KW-0066">ATP synthesis</keyword>
<keyword evidence="8" id="KW-1003">Cell membrane</keyword>
<dbReference type="NCBIfam" id="TIGR01145">
    <property type="entry name" value="ATP_synt_delta"/>
    <property type="match status" value="1"/>
</dbReference>
<evidence type="ECO:0000256" key="5">
    <source>
        <dbReference type="ARBA" id="ARBA00023136"/>
    </source>
</evidence>
<keyword evidence="10" id="KW-1185">Reference proteome</keyword>
<evidence type="ECO:0000256" key="6">
    <source>
        <dbReference type="ARBA" id="ARBA00023196"/>
    </source>
</evidence>
<name>A0ABR8ULF6_9GAMM</name>
<proteinExistence type="inferred from homology"/>
<dbReference type="RefSeq" id="WP_189497607.1">
    <property type="nucleotide sequence ID" value="NZ_JACSQJ010000008.1"/>
</dbReference>
<dbReference type="EMBL" id="JACSQJ010000008">
    <property type="protein sequence ID" value="MBD7988857.1"/>
    <property type="molecule type" value="Genomic_DNA"/>
</dbReference>
<dbReference type="Pfam" id="PF00213">
    <property type="entry name" value="OSCP"/>
    <property type="match status" value="1"/>
</dbReference>
<dbReference type="InterPro" id="IPR000711">
    <property type="entry name" value="ATPase_OSCP/dsu"/>
</dbReference>
<protein>
    <recommendedName>
        <fullName evidence="8">ATP synthase subunit delta</fullName>
    </recommendedName>
    <alternativeName>
        <fullName evidence="8">ATP synthase F(1) sector subunit delta</fullName>
    </alternativeName>
    <alternativeName>
        <fullName evidence="8">F-type ATPase subunit delta</fullName>
        <shortName evidence="8">F-ATPase subunit delta</shortName>
    </alternativeName>
</protein>
<comment type="similarity">
    <text evidence="8">Belongs to the ATPase delta chain family.</text>
</comment>
<keyword evidence="6 8" id="KW-0139">CF(1)</keyword>
<organism evidence="9 10">
    <name type="scientific">Luteimonas colneyensis</name>
    <dbReference type="NCBI Taxonomy" id="2762230"/>
    <lineage>
        <taxon>Bacteria</taxon>
        <taxon>Pseudomonadati</taxon>
        <taxon>Pseudomonadota</taxon>
        <taxon>Gammaproteobacteria</taxon>
        <taxon>Lysobacterales</taxon>
        <taxon>Lysobacteraceae</taxon>
        <taxon>Luteimonas</taxon>
    </lineage>
</organism>
<accession>A0ABR8ULF6</accession>
<evidence type="ECO:0000256" key="2">
    <source>
        <dbReference type="ARBA" id="ARBA00022448"/>
    </source>
</evidence>
<dbReference type="HAMAP" id="MF_01416">
    <property type="entry name" value="ATP_synth_delta_bact"/>
    <property type="match status" value="1"/>
</dbReference>
<evidence type="ECO:0000313" key="9">
    <source>
        <dbReference type="EMBL" id="MBD7988857.1"/>
    </source>
</evidence>
<dbReference type="Proteomes" id="UP000647183">
    <property type="component" value="Unassembled WGS sequence"/>
</dbReference>
<keyword evidence="4 8" id="KW-0406">Ion transport</keyword>
<evidence type="ECO:0000256" key="8">
    <source>
        <dbReference type="HAMAP-Rule" id="MF_01416"/>
    </source>
</evidence>
<comment type="caution">
    <text evidence="9">The sequence shown here is derived from an EMBL/GenBank/DDBJ whole genome shotgun (WGS) entry which is preliminary data.</text>
</comment>
<dbReference type="PRINTS" id="PR00125">
    <property type="entry name" value="ATPASEDELTA"/>
</dbReference>
<comment type="subcellular location">
    <subcellularLocation>
        <location evidence="8">Cell membrane</location>
        <topology evidence="8">Peripheral membrane protein</topology>
    </subcellularLocation>
    <subcellularLocation>
        <location evidence="1">Membrane</location>
    </subcellularLocation>
</comment>
<dbReference type="InterPro" id="IPR026015">
    <property type="entry name" value="ATP_synth_OSCP/delta_N_sf"/>
</dbReference>
<sequence length="175" mass="18001">MSQEITLARPYARAAFAIARDRGDLAGWSKALAFSARVAADPRVAPLLGHPSLADADAVELLAVEGADAGQRDFLALLAANGRLAQLPEIAGLYEDLRAEAENIVRATVTSAAELSESEMAGIRAALERRFGSAVEVEAAVDPALIGGAVISAGDVVIDGSLRGKLARLQSALGA</sequence>